<keyword evidence="4" id="KW-1003">Cell membrane</keyword>
<dbReference type="PROSITE" id="PS51012">
    <property type="entry name" value="ABC_TM2"/>
    <property type="match status" value="1"/>
</dbReference>
<sequence>MRNRAMLNRLRGMLIKEFIQVFRDTRTRFLLFGPPIVQMLVFGYAATLDIRHIPTAVLDYDHSQVSRDLVSRFTASPYFDVAARVDDRRAIGDLIDRGDVTAALQINAGFAQDLRKGRPAQLQVIVDASDSNTALIAVGYVNQIAARFAQEYQQDRLLRTSPMQASRLPSVVLDRRPWYNIDLDSQWFFVPGVIGNLILIMVVSLTAFAIVREREIGTLEQIMVTPIGRLEFILGKTVPFFLIGLFDTALISLVGTFWFGVPFRGSIGVLAMGAVLFILCMLGVGLFISTISRTQQQAMVSGFFFNMPAITFSGFGTPISSMPEEMQWLTYLNPLRYFLEVLRGVYLKGVGVDVLWPQMAAMGLFGVVMLAISVARFQKSLD</sequence>
<dbReference type="Pfam" id="PF12698">
    <property type="entry name" value="ABC2_membrane_3"/>
    <property type="match status" value="1"/>
</dbReference>
<feature type="transmembrane region" description="Helical" evidence="8">
    <location>
        <begin position="355"/>
        <end position="377"/>
    </location>
</feature>
<dbReference type="InterPro" id="IPR047817">
    <property type="entry name" value="ABC2_TM_bact-type"/>
</dbReference>
<accession>A0A0K2GH02</accession>
<evidence type="ECO:0000256" key="3">
    <source>
        <dbReference type="ARBA" id="ARBA00022448"/>
    </source>
</evidence>
<feature type="transmembrane region" description="Helical" evidence="8">
    <location>
        <begin position="300"/>
        <end position="319"/>
    </location>
</feature>
<feature type="transmembrane region" description="Helical" evidence="8">
    <location>
        <begin position="267"/>
        <end position="288"/>
    </location>
</feature>
<dbReference type="PANTHER" id="PTHR30294:SF29">
    <property type="entry name" value="MULTIDRUG ABC TRANSPORTER PERMEASE YBHS-RELATED"/>
    <property type="match status" value="1"/>
</dbReference>
<protein>
    <submittedName>
        <fullName evidence="10">ABC-2 type transporter</fullName>
    </submittedName>
</protein>
<name>A0A0K2GH02_NITMO</name>
<comment type="similarity">
    <text evidence="2">Belongs to the ABC-2 integral membrane protein family.</text>
</comment>
<evidence type="ECO:0000256" key="4">
    <source>
        <dbReference type="ARBA" id="ARBA00022475"/>
    </source>
</evidence>
<dbReference type="InterPro" id="IPR013525">
    <property type="entry name" value="ABC2_TM"/>
</dbReference>
<dbReference type="STRING" id="42253.NITMOv2_3856"/>
<proteinExistence type="inferred from homology"/>
<evidence type="ECO:0000256" key="1">
    <source>
        <dbReference type="ARBA" id="ARBA00004651"/>
    </source>
</evidence>
<gene>
    <name evidence="10" type="ORF">NITMOv2_3856</name>
</gene>
<dbReference type="EMBL" id="CP011801">
    <property type="protein sequence ID" value="ALA60243.1"/>
    <property type="molecule type" value="Genomic_DNA"/>
</dbReference>
<feature type="domain" description="ABC transmembrane type-2" evidence="9">
    <location>
        <begin position="153"/>
        <end position="380"/>
    </location>
</feature>
<evidence type="ECO:0000256" key="6">
    <source>
        <dbReference type="ARBA" id="ARBA00022989"/>
    </source>
</evidence>
<organism evidence="10 11">
    <name type="scientific">Nitrospira moscoviensis</name>
    <dbReference type="NCBI Taxonomy" id="42253"/>
    <lineage>
        <taxon>Bacteria</taxon>
        <taxon>Pseudomonadati</taxon>
        <taxon>Nitrospirota</taxon>
        <taxon>Nitrospiria</taxon>
        <taxon>Nitrospirales</taxon>
        <taxon>Nitrospiraceae</taxon>
        <taxon>Nitrospira</taxon>
    </lineage>
</organism>
<evidence type="ECO:0000259" key="9">
    <source>
        <dbReference type="PROSITE" id="PS51012"/>
    </source>
</evidence>
<evidence type="ECO:0000313" key="10">
    <source>
        <dbReference type="EMBL" id="ALA60243.1"/>
    </source>
</evidence>
<feature type="transmembrane region" description="Helical" evidence="8">
    <location>
        <begin position="187"/>
        <end position="211"/>
    </location>
</feature>
<dbReference type="PATRIC" id="fig|42253.5.peg.3801"/>
<keyword evidence="5 8" id="KW-0812">Transmembrane</keyword>
<reference evidence="10 11" key="1">
    <citation type="journal article" date="2015" name="Proc. Natl. Acad. Sci. U.S.A.">
        <title>Expanded metabolic versatility of ubiquitous nitrite-oxidizing bacteria from the genus Nitrospira.</title>
        <authorList>
            <person name="Koch H."/>
            <person name="Lucker S."/>
            <person name="Albertsen M."/>
            <person name="Kitzinger K."/>
            <person name="Herbold C."/>
            <person name="Spieck E."/>
            <person name="Nielsen P.H."/>
            <person name="Wagner M."/>
            <person name="Daims H."/>
        </authorList>
    </citation>
    <scope>NUCLEOTIDE SEQUENCE [LARGE SCALE GENOMIC DNA]</scope>
    <source>
        <strain evidence="10 11">NSP M-1</strain>
    </source>
</reference>
<evidence type="ECO:0000256" key="8">
    <source>
        <dbReference type="SAM" id="Phobius"/>
    </source>
</evidence>
<keyword evidence="11" id="KW-1185">Reference proteome</keyword>
<feature type="transmembrane region" description="Helical" evidence="8">
    <location>
        <begin position="232"/>
        <end position="261"/>
    </location>
</feature>
<dbReference type="InterPro" id="IPR051449">
    <property type="entry name" value="ABC-2_transporter_component"/>
</dbReference>
<evidence type="ECO:0000256" key="5">
    <source>
        <dbReference type="ARBA" id="ARBA00022692"/>
    </source>
</evidence>
<dbReference type="Gene3D" id="3.40.1710.10">
    <property type="entry name" value="abc type-2 transporter like domain"/>
    <property type="match status" value="1"/>
</dbReference>
<dbReference type="GO" id="GO:0005886">
    <property type="term" value="C:plasma membrane"/>
    <property type="evidence" value="ECO:0007669"/>
    <property type="project" value="UniProtKB-SubCell"/>
</dbReference>
<dbReference type="GO" id="GO:0140359">
    <property type="term" value="F:ABC-type transporter activity"/>
    <property type="evidence" value="ECO:0007669"/>
    <property type="project" value="InterPro"/>
</dbReference>
<dbReference type="PANTHER" id="PTHR30294">
    <property type="entry name" value="MEMBRANE COMPONENT OF ABC TRANSPORTER YHHJ-RELATED"/>
    <property type="match status" value="1"/>
</dbReference>
<dbReference type="KEGG" id="nmv:NITMOv2_3856"/>
<dbReference type="AlphaFoldDB" id="A0A0K2GH02"/>
<dbReference type="Proteomes" id="UP000069205">
    <property type="component" value="Chromosome"/>
</dbReference>
<evidence type="ECO:0000256" key="2">
    <source>
        <dbReference type="ARBA" id="ARBA00007783"/>
    </source>
</evidence>
<keyword evidence="7 8" id="KW-0472">Membrane</keyword>
<keyword evidence="6 8" id="KW-1133">Transmembrane helix</keyword>
<keyword evidence="3" id="KW-0813">Transport</keyword>
<evidence type="ECO:0000313" key="11">
    <source>
        <dbReference type="Proteomes" id="UP000069205"/>
    </source>
</evidence>
<comment type="subcellular location">
    <subcellularLocation>
        <location evidence="1">Cell membrane</location>
        <topology evidence="1">Multi-pass membrane protein</topology>
    </subcellularLocation>
</comment>
<evidence type="ECO:0000256" key="7">
    <source>
        <dbReference type="ARBA" id="ARBA00023136"/>
    </source>
</evidence>